<name>A0AB40B4T8_DIOCR</name>
<dbReference type="GO" id="GO:0005737">
    <property type="term" value="C:cytoplasm"/>
    <property type="evidence" value="ECO:0007669"/>
    <property type="project" value="TreeGrafter"/>
</dbReference>
<proteinExistence type="inferred from homology"/>
<gene>
    <name evidence="5" type="primary">LOC120258318</name>
</gene>
<feature type="domain" description="Bet v I/Major latex protein" evidence="3">
    <location>
        <begin position="2"/>
        <end position="153"/>
    </location>
</feature>
<dbReference type="Gene3D" id="3.30.530.20">
    <property type="match status" value="1"/>
</dbReference>
<evidence type="ECO:0000313" key="5">
    <source>
        <dbReference type="RefSeq" id="XP_039121621.1"/>
    </source>
</evidence>
<dbReference type="GO" id="GO:0009738">
    <property type="term" value="P:abscisic acid-activated signaling pathway"/>
    <property type="evidence" value="ECO:0007669"/>
    <property type="project" value="TreeGrafter"/>
</dbReference>
<dbReference type="GO" id="GO:0004864">
    <property type="term" value="F:protein phosphatase inhibitor activity"/>
    <property type="evidence" value="ECO:0007669"/>
    <property type="project" value="TreeGrafter"/>
</dbReference>
<dbReference type="GO" id="GO:0009820">
    <property type="term" value="P:alkaloid metabolic process"/>
    <property type="evidence" value="ECO:0007669"/>
    <property type="project" value="UniProtKB-KW"/>
</dbReference>
<evidence type="ECO:0000256" key="1">
    <source>
        <dbReference type="ARBA" id="ARBA00009744"/>
    </source>
</evidence>
<dbReference type="CDD" id="cd07816">
    <property type="entry name" value="Bet_v1-like"/>
    <property type="match status" value="1"/>
</dbReference>
<dbReference type="InterPro" id="IPR050279">
    <property type="entry name" value="Plant_def-hormone_signal"/>
</dbReference>
<dbReference type="GO" id="GO:0005634">
    <property type="term" value="C:nucleus"/>
    <property type="evidence" value="ECO:0007669"/>
    <property type="project" value="TreeGrafter"/>
</dbReference>
<protein>
    <submittedName>
        <fullName evidence="5">Norbelladine synthase-like</fullName>
    </submittedName>
</protein>
<dbReference type="InterPro" id="IPR000916">
    <property type="entry name" value="Bet_v_I/MLP"/>
</dbReference>
<reference evidence="5" key="1">
    <citation type="submission" date="2025-08" db="UniProtKB">
        <authorList>
            <consortium name="RefSeq"/>
        </authorList>
    </citation>
    <scope>IDENTIFICATION</scope>
</reference>
<dbReference type="GO" id="GO:0038023">
    <property type="term" value="F:signaling receptor activity"/>
    <property type="evidence" value="ECO:0007669"/>
    <property type="project" value="TreeGrafter"/>
</dbReference>
<keyword evidence="2" id="KW-0017">Alkaloid metabolism</keyword>
<organism evidence="4 5">
    <name type="scientific">Dioscorea cayennensis subsp. rotundata</name>
    <name type="common">White Guinea yam</name>
    <name type="synonym">Dioscorea rotundata</name>
    <dbReference type="NCBI Taxonomy" id="55577"/>
    <lineage>
        <taxon>Eukaryota</taxon>
        <taxon>Viridiplantae</taxon>
        <taxon>Streptophyta</taxon>
        <taxon>Embryophyta</taxon>
        <taxon>Tracheophyta</taxon>
        <taxon>Spermatophyta</taxon>
        <taxon>Magnoliopsida</taxon>
        <taxon>Liliopsida</taxon>
        <taxon>Dioscoreales</taxon>
        <taxon>Dioscoreaceae</taxon>
        <taxon>Dioscorea</taxon>
    </lineage>
</organism>
<dbReference type="RefSeq" id="XP_039121621.1">
    <property type="nucleotide sequence ID" value="XM_039265687.1"/>
</dbReference>
<evidence type="ECO:0000259" key="3">
    <source>
        <dbReference type="Pfam" id="PF00407"/>
    </source>
</evidence>
<evidence type="ECO:0000256" key="2">
    <source>
        <dbReference type="ARBA" id="ARBA00022589"/>
    </source>
</evidence>
<sequence>MKGAVSHELEVALPAEKIWTVYRGLRLAELIVELLPNLLNKIEIIEGDGEVGTILRLYWPPGTPMAAAIYKEKFTKIDDERRVKEVHTIEGGFLQLGFTTYMVRLEIIAKGEADSVIRSVIEYEVDDEFANNVSFVSTATLATIHETIGKYLVEQES</sequence>
<dbReference type="PANTHER" id="PTHR31213:SF19">
    <property type="entry name" value="BET V I_MAJOR LATEX PROTEIN DOMAIN-CONTAINING PROTEIN"/>
    <property type="match status" value="1"/>
</dbReference>
<dbReference type="Pfam" id="PF00407">
    <property type="entry name" value="Bet_v_1"/>
    <property type="match status" value="1"/>
</dbReference>
<dbReference type="SUPFAM" id="SSF55961">
    <property type="entry name" value="Bet v1-like"/>
    <property type="match status" value="1"/>
</dbReference>
<comment type="similarity">
    <text evidence="1">Belongs to the BetVI family.</text>
</comment>
<dbReference type="Proteomes" id="UP001515500">
    <property type="component" value="Chromosome 4"/>
</dbReference>
<dbReference type="PANTHER" id="PTHR31213">
    <property type="entry name" value="OS08G0374000 PROTEIN-RELATED"/>
    <property type="match status" value="1"/>
</dbReference>
<keyword evidence="4" id="KW-1185">Reference proteome</keyword>
<evidence type="ECO:0000313" key="4">
    <source>
        <dbReference type="Proteomes" id="UP001515500"/>
    </source>
</evidence>
<dbReference type="GeneID" id="120258318"/>
<dbReference type="AlphaFoldDB" id="A0AB40B4T8"/>
<accession>A0AB40B4T8</accession>
<dbReference type="GO" id="GO:0006952">
    <property type="term" value="P:defense response"/>
    <property type="evidence" value="ECO:0007669"/>
    <property type="project" value="InterPro"/>
</dbReference>
<dbReference type="GO" id="GO:0010427">
    <property type="term" value="F:abscisic acid binding"/>
    <property type="evidence" value="ECO:0007669"/>
    <property type="project" value="TreeGrafter"/>
</dbReference>
<dbReference type="InterPro" id="IPR023393">
    <property type="entry name" value="START-like_dom_sf"/>
</dbReference>